<accession>A0A2P2JI63</accession>
<dbReference type="AlphaFoldDB" id="A0A2P2JI63"/>
<organism evidence="6">
    <name type="scientific">Rhizophora mucronata</name>
    <name type="common">Asiatic mangrove</name>
    <dbReference type="NCBI Taxonomy" id="61149"/>
    <lineage>
        <taxon>Eukaryota</taxon>
        <taxon>Viridiplantae</taxon>
        <taxon>Streptophyta</taxon>
        <taxon>Embryophyta</taxon>
        <taxon>Tracheophyta</taxon>
        <taxon>Spermatophyta</taxon>
        <taxon>Magnoliopsida</taxon>
        <taxon>eudicotyledons</taxon>
        <taxon>Gunneridae</taxon>
        <taxon>Pentapetalae</taxon>
        <taxon>rosids</taxon>
        <taxon>fabids</taxon>
        <taxon>Malpighiales</taxon>
        <taxon>Rhizophoraceae</taxon>
        <taxon>Rhizophora</taxon>
    </lineage>
</organism>
<dbReference type="Gene3D" id="2.130.10.10">
    <property type="entry name" value="YVTN repeat-like/Quinoprotein amine dehydrogenase"/>
    <property type="match status" value="1"/>
</dbReference>
<dbReference type="SMART" id="SM00320">
    <property type="entry name" value="WD40"/>
    <property type="match status" value="2"/>
</dbReference>
<dbReference type="PROSITE" id="PS50082">
    <property type="entry name" value="WD_REPEATS_2"/>
    <property type="match status" value="1"/>
</dbReference>
<dbReference type="PANTHER" id="PTHR19865">
    <property type="entry name" value="U3 SMALL NUCLEOLAR RNA INTERACTING PROTEIN 2"/>
    <property type="match status" value="1"/>
</dbReference>
<dbReference type="InterPro" id="IPR015943">
    <property type="entry name" value="WD40/YVTN_repeat-like_dom_sf"/>
</dbReference>
<dbReference type="InterPro" id="IPR036322">
    <property type="entry name" value="WD40_repeat_dom_sf"/>
</dbReference>
<feature type="repeat" description="WD" evidence="5">
    <location>
        <begin position="28"/>
        <end position="54"/>
    </location>
</feature>
<evidence type="ECO:0000256" key="1">
    <source>
        <dbReference type="ARBA" id="ARBA00004123"/>
    </source>
</evidence>
<evidence type="ECO:0000313" key="6">
    <source>
        <dbReference type="EMBL" id="MBW93158.1"/>
    </source>
</evidence>
<keyword evidence="3" id="KW-0677">Repeat</keyword>
<dbReference type="InterPro" id="IPR001680">
    <property type="entry name" value="WD40_rpt"/>
</dbReference>
<dbReference type="InterPro" id="IPR039241">
    <property type="entry name" value="Rrp9-like"/>
</dbReference>
<dbReference type="GO" id="GO:0034511">
    <property type="term" value="F:U3 snoRNA binding"/>
    <property type="evidence" value="ECO:0007669"/>
    <property type="project" value="InterPro"/>
</dbReference>
<keyword evidence="2 5" id="KW-0853">WD repeat</keyword>
<evidence type="ECO:0000256" key="2">
    <source>
        <dbReference type="ARBA" id="ARBA00022574"/>
    </source>
</evidence>
<sequence length="176" mass="19134">MQLFKVPEESRLIFRASTSSLECCCFIDNDEFLSGSDDGNIELWSMQKKKPVYIVKNAHALLSDIKIGQQEDNANGHIGGHYSSAYSWVSSVTVCKGSDLAASGAGNGCVRLWAIESLKGIRPLCDLPLVGFVNSLDFAKSGNFLVAAVGQEPRLGRWGRIAYAQNGVSIQPLKHQ</sequence>
<keyword evidence="4" id="KW-0539">Nucleus</keyword>
<dbReference type="Pfam" id="PF00400">
    <property type="entry name" value="WD40"/>
    <property type="match status" value="2"/>
</dbReference>
<dbReference type="GO" id="GO:0032040">
    <property type="term" value="C:small-subunit processome"/>
    <property type="evidence" value="ECO:0007669"/>
    <property type="project" value="TreeGrafter"/>
</dbReference>
<name>A0A2P2JI63_RHIMU</name>
<proteinExistence type="predicted"/>
<protein>
    <submittedName>
        <fullName evidence="6">Uncharacterized protein MANES_13G081200</fullName>
    </submittedName>
</protein>
<dbReference type="PANTHER" id="PTHR19865:SF0">
    <property type="entry name" value="U3 SMALL NUCLEOLAR RNA-INTERACTING PROTEIN 2"/>
    <property type="match status" value="1"/>
</dbReference>
<reference evidence="6" key="1">
    <citation type="submission" date="2018-02" db="EMBL/GenBank/DDBJ databases">
        <title>Rhizophora mucronata_Transcriptome.</title>
        <authorList>
            <person name="Meera S.P."/>
            <person name="Sreeshan A."/>
            <person name="Augustine A."/>
        </authorList>
    </citation>
    <scope>NUCLEOTIDE SEQUENCE</scope>
    <source>
        <tissue evidence="6">Leaf</tissue>
    </source>
</reference>
<evidence type="ECO:0000256" key="4">
    <source>
        <dbReference type="ARBA" id="ARBA00023242"/>
    </source>
</evidence>
<evidence type="ECO:0000256" key="5">
    <source>
        <dbReference type="PROSITE-ProRule" id="PRU00221"/>
    </source>
</evidence>
<evidence type="ECO:0000256" key="3">
    <source>
        <dbReference type="ARBA" id="ARBA00022737"/>
    </source>
</evidence>
<dbReference type="EMBL" id="GGEC01012675">
    <property type="protein sequence ID" value="MBW93158.1"/>
    <property type="molecule type" value="Transcribed_RNA"/>
</dbReference>
<comment type="subcellular location">
    <subcellularLocation>
        <location evidence="1">Nucleus</location>
    </subcellularLocation>
</comment>
<dbReference type="SUPFAM" id="SSF50978">
    <property type="entry name" value="WD40 repeat-like"/>
    <property type="match status" value="1"/>
</dbReference>